<evidence type="ECO:0000256" key="1">
    <source>
        <dbReference type="ARBA" id="ARBA00008007"/>
    </source>
</evidence>
<comment type="caution">
    <text evidence="2">The sequence shown here is derived from an EMBL/GenBank/DDBJ whole genome shotgun (WGS) entry which is preliminary data.</text>
</comment>
<dbReference type="PANTHER" id="PTHR47505:SF1">
    <property type="entry name" value="DNA UTILIZATION PROTEIN YHGH"/>
    <property type="match status" value="1"/>
</dbReference>
<dbReference type="InterPro" id="IPR029057">
    <property type="entry name" value="PRTase-like"/>
</dbReference>
<gene>
    <name evidence="2" type="ORF">ACFS29_13730</name>
</gene>
<name>A0ABW5ZUJ2_9FLAO</name>
<proteinExistence type="inferred from homology"/>
<dbReference type="RefSeq" id="WP_317175378.1">
    <property type="nucleotide sequence ID" value="NZ_JADILU010000001.1"/>
</dbReference>
<evidence type="ECO:0000313" key="3">
    <source>
        <dbReference type="Proteomes" id="UP001597548"/>
    </source>
</evidence>
<accession>A0ABW5ZUJ2</accession>
<dbReference type="SUPFAM" id="SSF53271">
    <property type="entry name" value="PRTase-like"/>
    <property type="match status" value="1"/>
</dbReference>
<sequence>MNCRHDLPLTNFHEDNDNAVHKILYGRVKLEQATALFHFSKKGIVQQLMHNLKYRGHEEIGQLLGEWLGNELKVLDAYSNIDVVIPVPLHKKKLKSRGFNQVDEFGIAIAEALNAEFNTSVLIKTTNTKTQVFKDRLRRNSNDHTNFKIVNGDYLENKHILIVDDIITTGATIEDCANTLLEIKGVRLSLATMSITD</sequence>
<organism evidence="2 3">
    <name type="scientific">Psychroserpens luteus</name>
    <dbReference type="NCBI Taxonomy" id="1434066"/>
    <lineage>
        <taxon>Bacteria</taxon>
        <taxon>Pseudomonadati</taxon>
        <taxon>Bacteroidota</taxon>
        <taxon>Flavobacteriia</taxon>
        <taxon>Flavobacteriales</taxon>
        <taxon>Flavobacteriaceae</taxon>
        <taxon>Psychroserpens</taxon>
    </lineage>
</organism>
<dbReference type="PANTHER" id="PTHR47505">
    <property type="entry name" value="DNA UTILIZATION PROTEIN YHGH"/>
    <property type="match status" value="1"/>
</dbReference>
<comment type="similarity">
    <text evidence="1">Belongs to the ComF/GntX family.</text>
</comment>
<evidence type="ECO:0000313" key="2">
    <source>
        <dbReference type="EMBL" id="MFD2916710.1"/>
    </source>
</evidence>
<dbReference type="InterPro" id="IPR051910">
    <property type="entry name" value="ComF/GntX_DNA_util-trans"/>
</dbReference>
<dbReference type="EMBL" id="JBHUOS010000010">
    <property type="protein sequence ID" value="MFD2916710.1"/>
    <property type="molecule type" value="Genomic_DNA"/>
</dbReference>
<keyword evidence="3" id="KW-1185">Reference proteome</keyword>
<reference evidence="3" key="1">
    <citation type="journal article" date="2019" name="Int. J. Syst. Evol. Microbiol.">
        <title>The Global Catalogue of Microorganisms (GCM) 10K type strain sequencing project: providing services to taxonomists for standard genome sequencing and annotation.</title>
        <authorList>
            <consortium name="The Broad Institute Genomics Platform"/>
            <consortium name="The Broad Institute Genome Sequencing Center for Infectious Disease"/>
            <person name="Wu L."/>
            <person name="Ma J."/>
        </authorList>
    </citation>
    <scope>NUCLEOTIDE SEQUENCE [LARGE SCALE GENOMIC DNA]</scope>
    <source>
        <strain evidence="3">KCTC 32514</strain>
    </source>
</reference>
<dbReference type="Gene3D" id="3.40.50.2020">
    <property type="match status" value="1"/>
</dbReference>
<dbReference type="Proteomes" id="UP001597548">
    <property type="component" value="Unassembled WGS sequence"/>
</dbReference>
<dbReference type="InterPro" id="IPR000836">
    <property type="entry name" value="PRTase_dom"/>
</dbReference>
<dbReference type="CDD" id="cd06223">
    <property type="entry name" value="PRTases_typeI"/>
    <property type="match status" value="1"/>
</dbReference>
<protein>
    <submittedName>
        <fullName evidence="2">ComF family protein</fullName>
    </submittedName>
</protein>